<name>A0ACB9M680_9MYRT</name>
<evidence type="ECO:0000313" key="2">
    <source>
        <dbReference type="Proteomes" id="UP001057402"/>
    </source>
</evidence>
<dbReference type="EMBL" id="CM042889">
    <property type="protein sequence ID" value="KAI4318977.1"/>
    <property type="molecule type" value="Genomic_DNA"/>
</dbReference>
<sequence length="428" mass="46355">MGTTIKLLRRAAASYLVSSSSALLARFATPRRLHGCAAGEVVNPVASQMIGYALSHARSDKSDESYSQGLLVLEQCLSSQATDGNARAAVLLAISTLLHERERFDEAIDRLREVECITDSALRPRVAAMEALVGLHLQLGQDDTSSVVADKCLDLVKREASDETNSSNLVTSARSKAVKGLVELVRGNLDFAGNYFEGNDGEKYAAGSAALINSNVALSYGEYLHSTNNFSLAKEVYSNVVQGTPESHGSSQSALAACSMASEEVTLAANCALGQLYSHFGNFSDAEETFTKALTETEAYYGSNHPKVGIVLTCIALMYRWKAMKERSSSLLVQEGLLRKAIELLKAPAMDSGGAGVSFIRRDVIALARGAYAEILRIQQNRRDEGEKMKIWAESAWCNHRMRLSEALDVSELSSKVPIVDCRISRIL</sequence>
<keyword evidence="2" id="KW-1185">Reference proteome</keyword>
<protein>
    <submittedName>
        <fullName evidence="1">Uncharacterized protein</fullName>
    </submittedName>
</protein>
<reference evidence="2" key="1">
    <citation type="journal article" date="2023" name="Front. Plant Sci.">
        <title>Chromosomal-level genome assembly of Melastoma candidum provides insights into trichome evolution.</title>
        <authorList>
            <person name="Zhong Y."/>
            <person name="Wu W."/>
            <person name="Sun C."/>
            <person name="Zou P."/>
            <person name="Liu Y."/>
            <person name="Dai S."/>
            <person name="Zhou R."/>
        </authorList>
    </citation>
    <scope>NUCLEOTIDE SEQUENCE [LARGE SCALE GENOMIC DNA]</scope>
</reference>
<evidence type="ECO:0000313" key="1">
    <source>
        <dbReference type="EMBL" id="KAI4318977.1"/>
    </source>
</evidence>
<proteinExistence type="predicted"/>
<accession>A0ACB9M680</accession>
<gene>
    <name evidence="1" type="ORF">MLD38_032629</name>
</gene>
<organism evidence="1 2">
    <name type="scientific">Melastoma candidum</name>
    <dbReference type="NCBI Taxonomy" id="119954"/>
    <lineage>
        <taxon>Eukaryota</taxon>
        <taxon>Viridiplantae</taxon>
        <taxon>Streptophyta</taxon>
        <taxon>Embryophyta</taxon>
        <taxon>Tracheophyta</taxon>
        <taxon>Spermatophyta</taxon>
        <taxon>Magnoliopsida</taxon>
        <taxon>eudicotyledons</taxon>
        <taxon>Gunneridae</taxon>
        <taxon>Pentapetalae</taxon>
        <taxon>rosids</taxon>
        <taxon>malvids</taxon>
        <taxon>Myrtales</taxon>
        <taxon>Melastomataceae</taxon>
        <taxon>Melastomatoideae</taxon>
        <taxon>Melastomateae</taxon>
        <taxon>Melastoma</taxon>
    </lineage>
</organism>
<comment type="caution">
    <text evidence="1">The sequence shown here is derived from an EMBL/GenBank/DDBJ whole genome shotgun (WGS) entry which is preliminary data.</text>
</comment>
<dbReference type="Proteomes" id="UP001057402">
    <property type="component" value="Chromosome 10"/>
</dbReference>